<dbReference type="EMBL" id="JABSTR010000974">
    <property type="protein sequence ID" value="KAH9383082.1"/>
    <property type="molecule type" value="Genomic_DNA"/>
</dbReference>
<dbReference type="OrthoDB" id="6772694at2759"/>
<keyword evidence="3" id="KW-1185">Reference proteome</keyword>
<reference evidence="2 3" key="1">
    <citation type="journal article" date="2020" name="Cell">
        <title>Large-Scale Comparative Analyses of Tick Genomes Elucidate Their Genetic Diversity and Vector Capacities.</title>
        <authorList>
            <consortium name="Tick Genome and Microbiome Consortium (TIGMIC)"/>
            <person name="Jia N."/>
            <person name="Wang J."/>
            <person name="Shi W."/>
            <person name="Du L."/>
            <person name="Sun Y."/>
            <person name="Zhan W."/>
            <person name="Jiang J.F."/>
            <person name="Wang Q."/>
            <person name="Zhang B."/>
            <person name="Ji P."/>
            <person name="Bell-Sakyi L."/>
            <person name="Cui X.M."/>
            <person name="Yuan T.T."/>
            <person name="Jiang B.G."/>
            <person name="Yang W.F."/>
            <person name="Lam T.T."/>
            <person name="Chang Q.C."/>
            <person name="Ding S.J."/>
            <person name="Wang X.J."/>
            <person name="Zhu J.G."/>
            <person name="Ruan X.D."/>
            <person name="Zhao L."/>
            <person name="Wei J.T."/>
            <person name="Ye R.Z."/>
            <person name="Que T.C."/>
            <person name="Du C.H."/>
            <person name="Zhou Y.H."/>
            <person name="Cheng J.X."/>
            <person name="Dai P.F."/>
            <person name="Guo W.B."/>
            <person name="Han X.H."/>
            <person name="Huang E.J."/>
            <person name="Li L.F."/>
            <person name="Wei W."/>
            <person name="Gao Y.C."/>
            <person name="Liu J.Z."/>
            <person name="Shao H.Z."/>
            <person name="Wang X."/>
            <person name="Wang C.C."/>
            <person name="Yang T.C."/>
            <person name="Huo Q.B."/>
            <person name="Li W."/>
            <person name="Chen H.Y."/>
            <person name="Chen S.E."/>
            <person name="Zhou L.G."/>
            <person name="Ni X.B."/>
            <person name="Tian J.H."/>
            <person name="Sheng Y."/>
            <person name="Liu T."/>
            <person name="Pan Y.S."/>
            <person name="Xia L.Y."/>
            <person name="Li J."/>
            <person name="Zhao F."/>
            <person name="Cao W.C."/>
        </authorList>
    </citation>
    <scope>NUCLEOTIDE SEQUENCE [LARGE SCALE GENOMIC DNA]</scope>
    <source>
        <strain evidence="2">HaeL-2018</strain>
    </source>
</reference>
<name>A0A9J6H7R3_HAELO</name>
<dbReference type="Proteomes" id="UP000821853">
    <property type="component" value="Unassembled WGS sequence"/>
</dbReference>
<dbReference type="VEuPathDB" id="VectorBase:HLOH_053620"/>
<organism evidence="2 3">
    <name type="scientific">Haemaphysalis longicornis</name>
    <name type="common">Bush tick</name>
    <dbReference type="NCBI Taxonomy" id="44386"/>
    <lineage>
        <taxon>Eukaryota</taxon>
        <taxon>Metazoa</taxon>
        <taxon>Ecdysozoa</taxon>
        <taxon>Arthropoda</taxon>
        <taxon>Chelicerata</taxon>
        <taxon>Arachnida</taxon>
        <taxon>Acari</taxon>
        <taxon>Parasitiformes</taxon>
        <taxon>Ixodida</taxon>
        <taxon>Ixodoidea</taxon>
        <taxon>Ixodidae</taxon>
        <taxon>Haemaphysalinae</taxon>
        <taxon>Haemaphysalis</taxon>
    </lineage>
</organism>
<protein>
    <recommendedName>
        <fullName evidence="4">Tick transposon</fullName>
    </recommendedName>
</protein>
<evidence type="ECO:0000313" key="2">
    <source>
        <dbReference type="EMBL" id="KAH9383082.1"/>
    </source>
</evidence>
<feature type="region of interest" description="Disordered" evidence="1">
    <location>
        <begin position="1"/>
        <end position="46"/>
    </location>
</feature>
<gene>
    <name evidence="2" type="ORF">HPB48_023812</name>
</gene>
<evidence type="ECO:0000256" key="1">
    <source>
        <dbReference type="SAM" id="MobiDB-lite"/>
    </source>
</evidence>
<comment type="caution">
    <text evidence="2">The sequence shown here is derived from an EMBL/GenBank/DDBJ whole genome shotgun (WGS) entry which is preliminary data.</text>
</comment>
<evidence type="ECO:0008006" key="4">
    <source>
        <dbReference type="Google" id="ProtNLM"/>
    </source>
</evidence>
<sequence length="189" mass="21217">MYYDQMGGPDETPRRKIRCSPSAPWRDRREGLAGKGPPTSQQVEEERWRRAAEAKPALAVYCAEKTSIGKELFYENSTGSGLLFEARSGMLRTRQLRAKYTAGLDITCPNCGLDDETVRHIVLECPELRPPPSDGAALSLAMALGFRGRGEQPSWQAVETSKRRLELWWRIRASQTHTPTASTQVPRVE</sequence>
<proteinExistence type="predicted"/>
<dbReference type="AlphaFoldDB" id="A0A9J6H7R3"/>
<evidence type="ECO:0000313" key="3">
    <source>
        <dbReference type="Proteomes" id="UP000821853"/>
    </source>
</evidence>
<accession>A0A9J6H7R3</accession>